<dbReference type="RefSeq" id="XP_040725182.1">
    <property type="nucleotide sequence ID" value="XM_040866965.1"/>
</dbReference>
<dbReference type="GO" id="GO:0045893">
    <property type="term" value="P:positive regulation of DNA-templated transcription"/>
    <property type="evidence" value="ECO:0007669"/>
    <property type="project" value="TreeGrafter"/>
</dbReference>
<dbReference type="OMA" id="SEELFCI"/>
<dbReference type="InterPro" id="IPR013083">
    <property type="entry name" value="Znf_RING/FYVE/PHD"/>
</dbReference>
<dbReference type="InterPro" id="IPR019787">
    <property type="entry name" value="Znf_PHD-finger"/>
</dbReference>
<dbReference type="GO" id="GO:0008270">
    <property type="term" value="F:zinc ion binding"/>
    <property type="evidence" value="ECO:0007669"/>
    <property type="project" value="UniProtKB-KW"/>
</dbReference>
<evidence type="ECO:0000259" key="6">
    <source>
        <dbReference type="SMART" id="SM00249"/>
    </source>
</evidence>
<dbReference type="PANTHER" id="PTHR46174:SF1">
    <property type="entry name" value="CXXC-TYPE ZINC FINGER PROTEIN 1"/>
    <property type="match status" value="1"/>
</dbReference>
<evidence type="ECO:0000256" key="3">
    <source>
        <dbReference type="ARBA" id="ARBA00022771"/>
    </source>
</evidence>
<evidence type="ECO:0000256" key="5">
    <source>
        <dbReference type="ARBA" id="ARBA00023242"/>
    </source>
</evidence>
<dbReference type="STRING" id="56484.A0A1Y2FDP5"/>
<dbReference type="Proteomes" id="UP000193685">
    <property type="component" value="Unassembled WGS sequence"/>
</dbReference>
<sequence length="275" mass="31444">MGKWMIGCDGCDEWYHGECIRISKTDEALIDRYYCPRCQRNEVGHTTWKKKCRMVGCRKPVEQQQEAEEGVSKGSHQSGKYCSHAHGLAYFQMRLGQALLTKPQVASLVKCSATRADFCRLGDRAPAVEGVAFTAKEQQRLSESQQERQRIDGALSRLTRRQQLVTMMREKATRVNVELKARKEKEQCGLDVRLLMQEEALDALIEDKSADLEEQLRGTTVDDMCTVPVKKCIKHAGWFQIHSDAISLQEQLLKDRLDVLRGEDESIRKSAQRRI</sequence>
<accession>A0A1Y2FDP5</accession>
<dbReference type="EMBL" id="MCFI01000010">
    <property type="protein sequence ID" value="ORY82048.1"/>
    <property type="molecule type" value="Genomic_DNA"/>
</dbReference>
<dbReference type="OrthoDB" id="436852at2759"/>
<dbReference type="InterPro" id="IPR001965">
    <property type="entry name" value="Znf_PHD"/>
</dbReference>
<evidence type="ECO:0000256" key="2">
    <source>
        <dbReference type="ARBA" id="ARBA00022723"/>
    </source>
</evidence>
<gene>
    <name evidence="7" type="ORF">BCR37DRAFT_31745</name>
</gene>
<dbReference type="InterPro" id="IPR037869">
    <property type="entry name" value="Spp1/CFP1"/>
</dbReference>
<protein>
    <recommendedName>
        <fullName evidence="6">Zinc finger PHD-type domain-containing protein</fullName>
    </recommendedName>
</protein>
<dbReference type="SMART" id="SM00249">
    <property type="entry name" value="PHD"/>
    <property type="match status" value="1"/>
</dbReference>
<dbReference type="InterPro" id="IPR011011">
    <property type="entry name" value="Znf_FYVE_PHD"/>
</dbReference>
<keyword evidence="2" id="KW-0479">Metal-binding</keyword>
<keyword evidence="3" id="KW-0863">Zinc-finger</keyword>
<keyword evidence="4" id="KW-0862">Zinc</keyword>
<dbReference type="PANTHER" id="PTHR46174">
    <property type="entry name" value="CXXC-TYPE ZINC FINGER PROTEIN 1"/>
    <property type="match status" value="1"/>
</dbReference>
<dbReference type="GeneID" id="63783564"/>
<evidence type="ECO:0000256" key="1">
    <source>
        <dbReference type="ARBA" id="ARBA00004123"/>
    </source>
</evidence>
<dbReference type="Gene3D" id="3.30.40.10">
    <property type="entry name" value="Zinc/RING finger domain, C3HC4 (zinc finger)"/>
    <property type="match status" value="1"/>
</dbReference>
<evidence type="ECO:0000256" key="4">
    <source>
        <dbReference type="ARBA" id="ARBA00022833"/>
    </source>
</evidence>
<evidence type="ECO:0000313" key="8">
    <source>
        <dbReference type="Proteomes" id="UP000193685"/>
    </source>
</evidence>
<comment type="subcellular location">
    <subcellularLocation>
        <location evidence="1">Nucleus</location>
    </subcellularLocation>
</comment>
<comment type="caution">
    <text evidence="7">The sequence shown here is derived from an EMBL/GenBank/DDBJ whole genome shotgun (WGS) entry which is preliminary data.</text>
</comment>
<proteinExistence type="predicted"/>
<name>A0A1Y2FDP5_PROLT</name>
<feature type="domain" description="Zinc finger PHD-type" evidence="6">
    <location>
        <begin position="3"/>
        <end position="39"/>
    </location>
</feature>
<organism evidence="7 8">
    <name type="scientific">Protomyces lactucae-debilis</name>
    <dbReference type="NCBI Taxonomy" id="2754530"/>
    <lineage>
        <taxon>Eukaryota</taxon>
        <taxon>Fungi</taxon>
        <taxon>Dikarya</taxon>
        <taxon>Ascomycota</taxon>
        <taxon>Taphrinomycotina</taxon>
        <taxon>Taphrinomycetes</taxon>
        <taxon>Taphrinales</taxon>
        <taxon>Protomycetaceae</taxon>
        <taxon>Protomyces</taxon>
    </lineage>
</organism>
<dbReference type="AlphaFoldDB" id="A0A1Y2FDP5"/>
<dbReference type="SUPFAM" id="SSF57903">
    <property type="entry name" value="FYVE/PHD zinc finger"/>
    <property type="match status" value="1"/>
</dbReference>
<evidence type="ECO:0000313" key="7">
    <source>
        <dbReference type="EMBL" id="ORY82048.1"/>
    </source>
</evidence>
<keyword evidence="5" id="KW-0539">Nucleus</keyword>
<keyword evidence="8" id="KW-1185">Reference proteome</keyword>
<reference evidence="7 8" key="1">
    <citation type="submission" date="2016-07" db="EMBL/GenBank/DDBJ databases">
        <title>Pervasive Adenine N6-methylation of Active Genes in Fungi.</title>
        <authorList>
            <consortium name="DOE Joint Genome Institute"/>
            <person name="Mondo S.J."/>
            <person name="Dannebaum R.O."/>
            <person name="Kuo R.C."/>
            <person name="Labutti K."/>
            <person name="Haridas S."/>
            <person name="Kuo A."/>
            <person name="Salamov A."/>
            <person name="Ahrendt S.R."/>
            <person name="Lipzen A."/>
            <person name="Sullivan W."/>
            <person name="Andreopoulos W.B."/>
            <person name="Clum A."/>
            <person name="Lindquist E."/>
            <person name="Daum C."/>
            <person name="Ramamoorthy G.K."/>
            <person name="Gryganskyi A."/>
            <person name="Culley D."/>
            <person name="Magnuson J.K."/>
            <person name="James T.Y."/>
            <person name="O'Malley M.A."/>
            <person name="Stajich J.E."/>
            <person name="Spatafora J.W."/>
            <person name="Visel A."/>
            <person name="Grigoriev I.V."/>
        </authorList>
    </citation>
    <scope>NUCLEOTIDE SEQUENCE [LARGE SCALE GENOMIC DNA]</scope>
    <source>
        <strain evidence="7 8">12-1054</strain>
    </source>
</reference>
<dbReference type="GO" id="GO:0048188">
    <property type="term" value="C:Set1C/COMPASS complex"/>
    <property type="evidence" value="ECO:0007669"/>
    <property type="project" value="InterPro"/>
</dbReference>
<dbReference type="Pfam" id="PF00628">
    <property type="entry name" value="PHD"/>
    <property type="match status" value="1"/>
</dbReference>